<dbReference type="InterPro" id="IPR006652">
    <property type="entry name" value="Kelch_1"/>
</dbReference>
<keyword evidence="1" id="KW-0880">Kelch repeat</keyword>
<comment type="caution">
    <text evidence="4">The sequence shown here is derived from an EMBL/GenBank/DDBJ whole genome shotgun (WGS) entry which is preliminary data.</text>
</comment>
<protein>
    <recommendedName>
        <fullName evidence="7">Kelch repeat-containing protein</fullName>
    </recommendedName>
</protein>
<name>A0A815P5G8_9BILA</name>
<sequence length="586" mass="66750">MASFTNLIKSNRSLRCSILISGGLLIILLTLSVIAIMFISTRSITIHQHNNEAIHIVEPSFNITYIIVNDINSPTPIFNFNSKQISQNFENALKLPTKNILQLEKKYQNIVKQAFDKQPTQCTFFFPNINDTLLTFQLHLKHSFLSLCKNQSCLKELYSNIYEQFQNITYFTIEIDNEFIEFNLCSIINFPYTENSSTDNYDEYSSLTSTVYSVTTSSQPPNTCQTNSTNLQNKWTIVGNMFEYLMYHRSIYIPQDNSILITGGTRDEFIYFNTIQKYIISNQSFVMNLHRSMKTKRVLHSADLLPLLGLVLLTGGTSLSTPKEQITAELLDPISGEITSIEMLTNRRYHTSAVIPLDNKVLLLGGHNYSSTILSTGDLFNGTHFIPIVNTMMVQRIYHTATYIPTINKILIIGGRDNENNRRNTYSTMEFYDVETNMFEILPNTTMSMARARHTATYIPFPKDQILIIGGENNDIYHINSWELFDIQTLSFIHKGTIQYGRFDHHATLLDNNHDILITDGFSNTLSIVPSEIFNLKTMLSCQAATMNKIREAFATTLIPSTGEVLVCGGRDISYNTLNSCELYTP</sequence>
<dbReference type="SUPFAM" id="SSF117281">
    <property type="entry name" value="Kelch motif"/>
    <property type="match status" value="1"/>
</dbReference>
<keyword evidence="2" id="KW-0677">Repeat</keyword>
<reference evidence="4" key="1">
    <citation type="submission" date="2021-02" db="EMBL/GenBank/DDBJ databases">
        <authorList>
            <person name="Nowell W R."/>
        </authorList>
    </citation>
    <scope>NUCLEOTIDE SEQUENCE</scope>
</reference>
<dbReference type="InterPro" id="IPR015915">
    <property type="entry name" value="Kelch-typ_b-propeller"/>
</dbReference>
<keyword evidence="3" id="KW-0812">Transmembrane</keyword>
<dbReference type="PANTHER" id="PTHR24412:SF441">
    <property type="entry name" value="KELCH-LIKE PROTEIN 28"/>
    <property type="match status" value="1"/>
</dbReference>
<evidence type="ECO:0008006" key="7">
    <source>
        <dbReference type="Google" id="ProtNLM"/>
    </source>
</evidence>
<dbReference type="PANTHER" id="PTHR24412">
    <property type="entry name" value="KELCH PROTEIN"/>
    <property type="match status" value="1"/>
</dbReference>
<proteinExistence type="predicted"/>
<evidence type="ECO:0000313" key="6">
    <source>
        <dbReference type="Proteomes" id="UP000663891"/>
    </source>
</evidence>
<evidence type="ECO:0000256" key="3">
    <source>
        <dbReference type="SAM" id="Phobius"/>
    </source>
</evidence>
<evidence type="ECO:0000313" key="4">
    <source>
        <dbReference type="EMBL" id="CAF1444402.1"/>
    </source>
</evidence>
<evidence type="ECO:0000256" key="2">
    <source>
        <dbReference type="ARBA" id="ARBA00022737"/>
    </source>
</evidence>
<organism evidence="4 6">
    <name type="scientific">Adineta steineri</name>
    <dbReference type="NCBI Taxonomy" id="433720"/>
    <lineage>
        <taxon>Eukaryota</taxon>
        <taxon>Metazoa</taxon>
        <taxon>Spiralia</taxon>
        <taxon>Gnathifera</taxon>
        <taxon>Rotifera</taxon>
        <taxon>Eurotatoria</taxon>
        <taxon>Bdelloidea</taxon>
        <taxon>Adinetida</taxon>
        <taxon>Adinetidae</taxon>
        <taxon>Adineta</taxon>
    </lineage>
</organism>
<gene>
    <name evidence="5" type="ORF">OKA104_LOCUS35697</name>
    <name evidence="4" type="ORF">VCS650_LOCUS39088</name>
</gene>
<dbReference type="AlphaFoldDB" id="A0A815P5G8"/>
<keyword evidence="3" id="KW-1133">Transmembrane helix</keyword>
<feature type="transmembrane region" description="Helical" evidence="3">
    <location>
        <begin position="18"/>
        <end position="39"/>
    </location>
</feature>
<dbReference type="Proteomes" id="UP000663881">
    <property type="component" value="Unassembled WGS sequence"/>
</dbReference>
<keyword evidence="3" id="KW-0472">Membrane</keyword>
<dbReference type="OrthoDB" id="10055278at2759"/>
<evidence type="ECO:0000256" key="1">
    <source>
        <dbReference type="ARBA" id="ARBA00022441"/>
    </source>
</evidence>
<dbReference type="Gene3D" id="2.120.10.80">
    <property type="entry name" value="Kelch-type beta propeller"/>
    <property type="match status" value="2"/>
</dbReference>
<dbReference type="EMBL" id="CAJOAY010005265">
    <property type="protein sequence ID" value="CAF4101406.1"/>
    <property type="molecule type" value="Genomic_DNA"/>
</dbReference>
<evidence type="ECO:0000313" key="5">
    <source>
        <dbReference type="EMBL" id="CAF4101406.1"/>
    </source>
</evidence>
<dbReference type="SMART" id="SM00612">
    <property type="entry name" value="Kelch"/>
    <property type="match status" value="3"/>
</dbReference>
<dbReference type="EMBL" id="CAJNON010001243">
    <property type="protein sequence ID" value="CAF1444402.1"/>
    <property type="molecule type" value="Genomic_DNA"/>
</dbReference>
<dbReference type="Proteomes" id="UP000663891">
    <property type="component" value="Unassembled WGS sequence"/>
</dbReference>
<accession>A0A815P5G8</accession>